<evidence type="ECO:0000259" key="4">
    <source>
        <dbReference type="Pfam" id="PF01682"/>
    </source>
</evidence>
<feature type="region of interest" description="Disordered" evidence="1">
    <location>
        <begin position="236"/>
        <end position="311"/>
    </location>
</feature>
<evidence type="ECO:0000313" key="6">
    <source>
        <dbReference type="Proteomes" id="UP001620626"/>
    </source>
</evidence>
<accession>A0ABD2JC23</accession>
<keyword evidence="3" id="KW-0732">Signal</keyword>
<feature type="compositionally biased region" description="Pro residues" evidence="1">
    <location>
        <begin position="300"/>
        <end position="311"/>
    </location>
</feature>
<dbReference type="AlphaFoldDB" id="A0ABD2JC23"/>
<feature type="compositionally biased region" description="Gly residues" evidence="1">
    <location>
        <begin position="360"/>
        <end position="371"/>
    </location>
</feature>
<feature type="transmembrane region" description="Helical" evidence="2">
    <location>
        <begin position="1034"/>
        <end position="1055"/>
    </location>
</feature>
<evidence type="ECO:0000256" key="3">
    <source>
        <dbReference type="SAM" id="SignalP"/>
    </source>
</evidence>
<protein>
    <recommendedName>
        <fullName evidence="4">Domain of unknown function DB domain-containing protein</fullName>
    </recommendedName>
</protein>
<dbReference type="EMBL" id="JBICBT010001004">
    <property type="protein sequence ID" value="KAL3088155.1"/>
    <property type="molecule type" value="Genomic_DNA"/>
</dbReference>
<organism evidence="5 6">
    <name type="scientific">Heterodera trifolii</name>
    <dbReference type="NCBI Taxonomy" id="157864"/>
    <lineage>
        <taxon>Eukaryota</taxon>
        <taxon>Metazoa</taxon>
        <taxon>Ecdysozoa</taxon>
        <taxon>Nematoda</taxon>
        <taxon>Chromadorea</taxon>
        <taxon>Rhabditida</taxon>
        <taxon>Tylenchina</taxon>
        <taxon>Tylenchomorpha</taxon>
        <taxon>Tylenchoidea</taxon>
        <taxon>Heteroderidae</taxon>
        <taxon>Heteroderinae</taxon>
        <taxon>Heterodera</taxon>
    </lineage>
</organism>
<dbReference type="InterPro" id="IPR002602">
    <property type="entry name" value="DB"/>
</dbReference>
<feature type="region of interest" description="Disordered" evidence="1">
    <location>
        <begin position="103"/>
        <end position="203"/>
    </location>
</feature>
<keyword evidence="2" id="KW-0812">Transmembrane</keyword>
<dbReference type="PANTHER" id="PTHR11884:SF1">
    <property type="entry name" value="GOLGI APPARATUS PROTEIN 1"/>
    <property type="match status" value="1"/>
</dbReference>
<keyword evidence="6" id="KW-1185">Reference proteome</keyword>
<feature type="chain" id="PRO_5044762818" description="Domain of unknown function DB domain-containing protein" evidence="3">
    <location>
        <begin position="30"/>
        <end position="1150"/>
    </location>
</feature>
<feature type="transmembrane region" description="Helical" evidence="2">
    <location>
        <begin position="1076"/>
        <end position="1100"/>
    </location>
</feature>
<keyword evidence="2" id="KW-0472">Membrane</keyword>
<comment type="caution">
    <text evidence="5">The sequence shown here is derived from an EMBL/GenBank/DDBJ whole genome shotgun (WGS) entry which is preliminary data.</text>
</comment>
<name>A0ABD2JC23_9BILA</name>
<dbReference type="InterPro" id="IPR001893">
    <property type="entry name" value="Cys-rich_GLG1_repeat"/>
</dbReference>
<reference evidence="5 6" key="1">
    <citation type="submission" date="2024-10" db="EMBL/GenBank/DDBJ databases">
        <authorList>
            <person name="Kim D."/>
        </authorList>
    </citation>
    <scope>NUCLEOTIDE SEQUENCE [LARGE SCALE GENOMIC DNA]</scope>
    <source>
        <strain evidence="5">BH-2024</strain>
    </source>
</reference>
<gene>
    <name evidence="5" type="ORF">niasHT_026231</name>
</gene>
<dbReference type="Pfam" id="PF01682">
    <property type="entry name" value="DB"/>
    <property type="match status" value="1"/>
</dbReference>
<feature type="signal peptide" evidence="3">
    <location>
        <begin position="1"/>
        <end position="29"/>
    </location>
</feature>
<evidence type="ECO:0000313" key="5">
    <source>
        <dbReference type="EMBL" id="KAL3088155.1"/>
    </source>
</evidence>
<feature type="compositionally biased region" description="Polar residues" evidence="1">
    <location>
        <begin position="1001"/>
        <end position="1012"/>
    </location>
</feature>
<dbReference type="PANTHER" id="PTHR11884">
    <property type="entry name" value="SELECTIN LIGAND RELATED"/>
    <property type="match status" value="1"/>
</dbReference>
<feature type="region of interest" description="Disordered" evidence="1">
    <location>
        <begin position="995"/>
        <end position="1027"/>
    </location>
</feature>
<keyword evidence="2" id="KW-1133">Transmembrane helix</keyword>
<evidence type="ECO:0000256" key="2">
    <source>
        <dbReference type="SAM" id="Phobius"/>
    </source>
</evidence>
<dbReference type="Pfam" id="PF00839">
    <property type="entry name" value="Cys_rich_FGFR"/>
    <property type="match status" value="1"/>
</dbReference>
<feature type="compositionally biased region" description="Polar residues" evidence="1">
    <location>
        <begin position="121"/>
        <end position="134"/>
    </location>
</feature>
<feature type="region of interest" description="Disordered" evidence="1">
    <location>
        <begin position="356"/>
        <end position="391"/>
    </location>
</feature>
<feature type="compositionally biased region" description="Low complexity" evidence="1">
    <location>
        <begin position="403"/>
        <end position="433"/>
    </location>
</feature>
<feature type="compositionally biased region" description="Basic and acidic residues" evidence="1">
    <location>
        <begin position="700"/>
        <end position="714"/>
    </location>
</feature>
<feature type="compositionally biased region" description="Low complexity" evidence="1">
    <location>
        <begin position="242"/>
        <end position="281"/>
    </location>
</feature>
<proteinExistence type="predicted"/>
<dbReference type="Proteomes" id="UP001620626">
    <property type="component" value="Unassembled WGS sequence"/>
</dbReference>
<dbReference type="InterPro" id="IPR039728">
    <property type="entry name" value="GLG1"/>
</dbReference>
<feature type="compositionally biased region" description="Low complexity" evidence="1">
    <location>
        <begin position="382"/>
        <end position="391"/>
    </location>
</feature>
<feature type="region of interest" description="Disordered" evidence="1">
    <location>
        <begin position="403"/>
        <end position="436"/>
    </location>
</feature>
<sequence>MNSNYWHFFCSTLMALVLILLGFVWHAPASVGADLPSCIRAKCSHCRVPFIAEMCPGACAVCGPIGNKLFITTAQQSAQVPDARAFGQAQVKVPFAQQLPFPSSVGGAQQQRVGEAVPAAQQRQHQRQVNSRGVNNNNNNNNGRQKPLKNQYGTDFGAGAAEQNHYHHHQQQQQQQQLPFQNGQQGGGGQFVTADHQNQGGQFVPAGGQFGPLPYQNQQQGGQFVAQSGQFGQFVPPGDQGGQQFVPQNQQGGGQQFVPADQRQGGQFAASQQQQTTSFGGFYNQQQQPDEFFPQAGFGPVPPPPPPLPPPIQSADAGGVGGGGTFANPFQPFLQQSFNSAQQFQPQQAQNGFTFAPPINGGGGDGGGNGGITPVPSPNAAQFGTPIQPQQPQQYFGQYNLQPQQQQNNNNNNNFNGQFNGNGNGNNNNNNNQHETFEPPTPVLHAVPNVADPLQRPRQIYPGVQQGPSDKNLQNLVEPGSNNNFLLDKGAIGDELKKPFIPNGFIQGENGQTCPKQPNWEPCVPKEIANQRFRNCCARLGDGCQQLCSYDQNLGTIQLAVLTGRCPVSRVGEMMVCASGNEDATACCQAFGVFESGFDHCRPYCNPSGGLPNDGMVRRCCTDKCAMRRLGTDALAAAPRATEVVPRLRRRIGSGGAACDVRTTALPTSSVIGRYGGAALTNVPCLAWAPMHWRRRRVRRADDGTADKQSDRRYAPKVKPQRREMKHYLQQKFEQKEFKERHGRFLFVQEFRQSEDKTVPALLFIAFRIDREIFCVQIAAGEGKVFHCPMEYKQQDEKMATLCLKILSERAELMGRDYTLAHPLLKSCDNELQAYRCVPQPGFEKSLKFHLSWVVLCLENGLHYFKTQEHERKKAEEDKNAKQRQWPNLLAFTDECQHEMMTHRQMMVQEFRMSPEIVMDRAQEIDKYCSPQGDIESEGKTVHCLMAHAQERDEKKVLTQQCKNALQELVKLADIGSNYKVDKGSCKPVIEGKGKMDAASEANTQSSCSTRNLDGPEMKRPKRKNTGTRISRTLGPIKITVFVIIIVLLFLFAEAREAAHSIGKGKNSKNDGLDAGWYWVMGIGGVALIAIVAYLTFLAIRCCVRCCCTANTKGQANEAAEAEEGLGLTFWEELRRAVSKRRKKMDETTV</sequence>
<feature type="domain" description="Domain of unknown function DB" evidence="4">
    <location>
        <begin position="536"/>
        <end position="608"/>
    </location>
</feature>
<feature type="region of interest" description="Disordered" evidence="1">
    <location>
        <begin position="699"/>
        <end position="721"/>
    </location>
</feature>
<evidence type="ECO:0000256" key="1">
    <source>
        <dbReference type="SAM" id="MobiDB-lite"/>
    </source>
</evidence>
<feature type="compositionally biased region" description="Low complexity" evidence="1">
    <location>
        <begin position="171"/>
        <end position="183"/>
    </location>
</feature>